<dbReference type="Gene3D" id="1.10.10.350">
    <property type="match status" value="1"/>
</dbReference>
<dbReference type="SUPFAM" id="SSF48163">
    <property type="entry name" value="An anticodon-binding domain of class I aminoacyl-tRNA synthetases"/>
    <property type="match status" value="1"/>
</dbReference>
<dbReference type="Pfam" id="PF19269">
    <property type="entry name" value="Anticodon_2"/>
    <property type="match status" value="1"/>
</dbReference>
<protein>
    <recommendedName>
        <fullName evidence="10">Glutamate--tRNA ligase, mitochondrial</fullName>
        <ecNumber evidence="3">6.1.1.17</ecNumber>
    </recommendedName>
    <alternativeName>
        <fullName evidence="9">Glutamyl-tRNA synthetase</fullName>
    </alternativeName>
</protein>
<dbReference type="Pfam" id="PF00749">
    <property type="entry name" value="tRNA-synt_1c"/>
    <property type="match status" value="1"/>
</dbReference>
<dbReference type="PANTHER" id="PTHR43311:SF2">
    <property type="entry name" value="GLUTAMATE--TRNA LIGASE, MITOCHONDRIAL-RELATED"/>
    <property type="match status" value="1"/>
</dbReference>
<keyword evidence="8 11" id="KW-0030">Aminoacyl-tRNA synthetase</keyword>
<organism evidence="14 15">
    <name type="scientific">Candida maltosa (strain Xu316)</name>
    <name type="common">Yeast</name>
    <dbReference type="NCBI Taxonomy" id="1245528"/>
    <lineage>
        <taxon>Eukaryota</taxon>
        <taxon>Fungi</taxon>
        <taxon>Dikarya</taxon>
        <taxon>Ascomycota</taxon>
        <taxon>Saccharomycotina</taxon>
        <taxon>Pichiomycetes</taxon>
        <taxon>Debaryomycetaceae</taxon>
        <taxon>Candida/Lodderomyces clade</taxon>
        <taxon>Candida</taxon>
    </lineage>
</organism>
<comment type="subcellular location">
    <subcellularLocation>
        <location evidence="1">Mitochondrion</location>
    </subcellularLocation>
</comment>
<evidence type="ECO:0000259" key="12">
    <source>
        <dbReference type="Pfam" id="PF00749"/>
    </source>
</evidence>
<comment type="similarity">
    <text evidence="2">Belongs to the class-I aminoacyl-tRNA synthetase family. Glutamate--tRNA ligase type 1 subfamily.</text>
</comment>
<dbReference type="OrthoDB" id="428822at2759"/>
<dbReference type="CDD" id="cd00808">
    <property type="entry name" value="GluRS_core"/>
    <property type="match status" value="1"/>
</dbReference>
<dbReference type="PANTHER" id="PTHR43311">
    <property type="entry name" value="GLUTAMATE--TRNA LIGASE"/>
    <property type="match status" value="1"/>
</dbReference>
<dbReference type="FunFam" id="3.40.50.620:FF:000045">
    <property type="entry name" value="Glutamate--tRNA ligase, mitochondrial"/>
    <property type="match status" value="1"/>
</dbReference>
<dbReference type="InterPro" id="IPR033910">
    <property type="entry name" value="GluRS_core"/>
</dbReference>
<evidence type="ECO:0000259" key="13">
    <source>
        <dbReference type="Pfam" id="PF19269"/>
    </source>
</evidence>
<dbReference type="InterPro" id="IPR004527">
    <property type="entry name" value="Glu-tRNA-ligase_bac/mito"/>
</dbReference>
<keyword evidence="4 11" id="KW-0436">Ligase</keyword>
<keyword evidence="15" id="KW-1185">Reference proteome</keyword>
<dbReference type="HOGENOM" id="CLU_015768_6_3_1"/>
<proteinExistence type="inferred from homology"/>
<sequence length="515" mass="59613">MSLTTMLVRRYSKQATLSSLAKSLTDLKVEPTIKSKHPTKPARTRFAPSPTGFLHLGSLRTALYNYLLAKSTGGKFILRIEDTDRTRLVSGAEQNIFEVLKWCGLKLDEGPKSGGKYGPYRQSDRKEIYLKYANILLESGLAYKCYCSKERLTGLRISARRLKPPTTVTYDRECFDKRKRRVELPHVIRFKSPDKYPPFHDLLHGELNLQPQYNEKDRRYDDFVILKEDGMPTYHFANVIDDHFMKITHVVRGEEWLPSTPKHIALYNAFGWTPPEFIHIPLLTSLEDKKLSKRQGDLNIFELRDAGVLPEALINFVALFGWAPSRGLGEKFNEVMGMSDLIKNFSIDQLTKGNAKVDRSKLLYFNKMHIKRKFENNRELAELVDNHYPSFSMYSTEPRAYFTKLLKYMSSSLTTLNNLDEKIRTTYLHLYEKFDYSEFKVPCEDTKKILEFALKNGFEQTIDELTSTGIKKTDILKSYRFALVGNQPGMTIPQIMELLGDEEVEQKITRALEYL</sequence>
<evidence type="ECO:0000256" key="2">
    <source>
        <dbReference type="ARBA" id="ARBA00007894"/>
    </source>
</evidence>
<dbReference type="GO" id="GO:0005524">
    <property type="term" value="F:ATP binding"/>
    <property type="evidence" value="ECO:0007669"/>
    <property type="project" value="UniProtKB-KW"/>
</dbReference>
<reference evidence="14 15" key="1">
    <citation type="submission" date="2013-02" db="EMBL/GenBank/DDBJ databases">
        <title>Genome sequence of Candida maltosa Xu316, a potential industrial strain for xylitol and ethanol production.</title>
        <authorList>
            <person name="Yu J."/>
            <person name="Wang Q."/>
            <person name="Geng X."/>
            <person name="Bao W."/>
            <person name="He P."/>
            <person name="Cai J."/>
        </authorList>
    </citation>
    <scope>NUCLEOTIDE SEQUENCE [LARGE SCALE GENOMIC DNA]</scope>
    <source>
        <strain evidence="15">Xu316</strain>
    </source>
</reference>
<dbReference type="Proteomes" id="UP000011777">
    <property type="component" value="Unassembled WGS sequence"/>
</dbReference>
<dbReference type="InterPro" id="IPR045462">
    <property type="entry name" value="aa-tRNA-synth_I_cd-bd"/>
</dbReference>
<feature type="domain" description="Aminoacyl-tRNA synthetase class I anticodon-binding" evidence="13">
    <location>
        <begin position="380"/>
        <end position="512"/>
    </location>
</feature>
<dbReference type="GO" id="GO:0005739">
    <property type="term" value="C:mitochondrion"/>
    <property type="evidence" value="ECO:0007669"/>
    <property type="project" value="UniProtKB-SubCell"/>
</dbReference>
<dbReference type="SUPFAM" id="SSF52374">
    <property type="entry name" value="Nucleotidylyl transferase"/>
    <property type="match status" value="1"/>
</dbReference>
<evidence type="ECO:0000256" key="7">
    <source>
        <dbReference type="ARBA" id="ARBA00022917"/>
    </source>
</evidence>
<dbReference type="GO" id="GO:0006424">
    <property type="term" value="P:glutamyl-tRNA aminoacylation"/>
    <property type="evidence" value="ECO:0007669"/>
    <property type="project" value="InterPro"/>
</dbReference>
<dbReference type="InterPro" id="IPR008925">
    <property type="entry name" value="aa_tRNA-synth_I_cd-bd_sf"/>
</dbReference>
<dbReference type="Gene3D" id="3.40.50.620">
    <property type="entry name" value="HUPs"/>
    <property type="match status" value="1"/>
</dbReference>
<accession>M3K1P5</accession>
<feature type="domain" description="Glutamyl/glutaminyl-tRNA synthetase class Ib catalytic" evidence="12">
    <location>
        <begin position="43"/>
        <end position="362"/>
    </location>
</feature>
<dbReference type="EC" id="6.1.1.17" evidence="3"/>
<keyword evidence="5 11" id="KW-0547">Nucleotide-binding</keyword>
<evidence type="ECO:0000256" key="5">
    <source>
        <dbReference type="ARBA" id="ARBA00022741"/>
    </source>
</evidence>
<dbReference type="InterPro" id="IPR000924">
    <property type="entry name" value="Glu/Gln-tRNA-synth"/>
</dbReference>
<evidence type="ECO:0000256" key="9">
    <source>
        <dbReference type="ARBA" id="ARBA00030865"/>
    </source>
</evidence>
<evidence type="ECO:0000256" key="4">
    <source>
        <dbReference type="ARBA" id="ARBA00022598"/>
    </source>
</evidence>
<dbReference type="PRINTS" id="PR00987">
    <property type="entry name" value="TRNASYNTHGLU"/>
</dbReference>
<comment type="caution">
    <text evidence="14">The sequence shown here is derived from an EMBL/GenBank/DDBJ whole genome shotgun (WGS) entry which is preliminary data.</text>
</comment>
<evidence type="ECO:0000313" key="14">
    <source>
        <dbReference type="EMBL" id="EMG48619.1"/>
    </source>
</evidence>
<dbReference type="InterPro" id="IPR020058">
    <property type="entry name" value="Glu/Gln-tRNA-synth_Ib_cat-dom"/>
</dbReference>
<dbReference type="InterPro" id="IPR020751">
    <property type="entry name" value="aa-tRNA-synth_I_codon-bd_sub2"/>
</dbReference>
<evidence type="ECO:0000313" key="15">
    <source>
        <dbReference type="Proteomes" id="UP000011777"/>
    </source>
</evidence>
<dbReference type="GO" id="GO:0004818">
    <property type="term" value="F:glutamate-tRNA ligase activity"/>
    <property type="evidence" value="ECO:0007669"/>
    <property type="project" value="UniProtKB-EC"/>
</dbReference>
<evidence type="ECO:0000256" key="1">
    <source>
        <dbReference type="ARBA" id="ARBA00004173"/>
    </source>
</evidence>
<dbReference type="InterPro" id="IPR049940">
    <property type="entry name" value="GluQ/Sye"/>
</dbReference>
<name>M3K1P5_CANMX</name>
<evidence type="ECO:0000256" key="11">
    <source>
        <dbReference type="RuleBase" id="RU363037"/>
    </source>
</evidence>
<evidence type="ECO:0000256" key="6">
    <source>
        <dbReference type="ARBA" id="ARBA00022840"/>
    </source>
</evidence>
<dbReference type="NCBIfam" id="TIGR00464">
    <property type="entry name" value="gltX_bact"/>
    <property type="match status" value="1"/>
</dbReference>
<evidence type="ECO:0000256" key="8">
    <source>
        <dbReference type="ARBA" id="ARBA00023146"/>
    </source>
</evidence>
<dbReference type="STRING" id="1245528.M3K1P5"/>
<dbReference type="GO" id="GO:0000049">
    <property type="term" value="F:tRNA binding"/>
    <property type="evidence" value="ECO:0007669"/>
    <property type="project" value="InterPro"/>
</dbReference>
<dbReference type="AlphaFoldDB" id="M3K1P5"/>
<keyword evidence="7 11" id="KW-0648">Protein biosynthesis</keyword>
<dbReference type="EMBL" id="AOGT01001027">
    <property type="protein sequence ID" value="EMG48619.1"/>
    <property type="molecule type" value="Genomic_DNA"/>
</dbReference>
<dbReference type="HAMAP" id="MF_00022">
    <property type="entry name" value="Glu_tRNA_synth_type1"/>
    <property type="match status" value="1"/>
</dbReference>
<dbReference type="eggNOG" id="KOG1149">
    <property type="taxonomic scope" value="Eukaryota"/>
</dbReference>
<gene>
    <name evidence="14" type="ORF">G210_0793</name>
</gene>
<dbReference type="InterPro" id="IPR014729">
    <property type="entry name" value="Rossmann-like_a/b/a_fold"/>
</dbReference>
<evidence type="ECO:0000256" key="10">
    <source>
        <dbReference type="ARBA" id="ARBA00072917"/>
    </source>
</evidence>
<dbReference type="OMA" id="HGATNVM"/>
<dbReference type="GO" id="GO:0008270">
    <property type="term" value="F:zinc ion binding"/>
    <property type="evidence" value="ECO:0007669"/>
    <property type="project" value="InterPro"/>
</dbReference>
<evidence type="ECO:0000256" key="3">
    <source>
        <dbReference type="ARBA" id="ARBA00012835"/>
    </source>
</evidence>
<keyword evidence="6 11" id="KW-0067">ATP-binding</keyword>